<dbReference type="HOGENOM" id="CLU_1074678_0_0_1"/>
<proteinExistence type="predicted"/>
<feature type="chain" id="PRO_5002816908" description="Hemolymph juvenile hormone binding protein" evidence="1">
    <location>
        <begin position="18"/>
        <end position="256"/>
    </location>
</feature>
<dbReference type="InterPro" id="IPR010562">
    <property type="entry name" value="Haemolymph_juvenile_hormone-bd"/>
</dbReference>
<accession>B4LY87</accession>
<keyword evidence="3" id="KW-1185">Reference proteome</keyword>
<dbReference type="PANTHER" id="PTHR20993:SF0">
    <property type="entry name" value="GH07914P"/>
    <property type="match status" value="1"/>
</dbReference>
<dbReference type="PROSITE" id="PS51257">
    <property type="entry name" value="PROKAR_LIPOPROTEIN"/>
    <property type="match status" value="1"/>
</dbReference>
<evidence type="ECO:0000313" key="2">
    <source>
        <dbReference type="EMBL" id="EDW67975.1"/>
    </source>
</evidence>
<dbReference type="InParanoid" id="B4LY87"/>
<protein>
    <recommendedName>
        <fullName evidence="4">Hemolymph juvenile hormone binding protein</fullName>
    </recommendedName>
</protein>
<evidence type="ECO:0000256" key="1">
    <source>
        <dbReference type="SAM" id="SignalP"/>
    </source>
</evidence>
<dbReference type="OMA" id="MEGVFNM"/>
<dbReference type="PhylomeDB" id="B4LY87"/>
<dbReference type="InterPro" id="IPR038606">
    <property type="entry name" value="To_sf"/>
</dbReference>
<dbReference type="AlphaFoldDB" id="B4LY87"/>
<dbReference type="PANTHER" id="PTHR20993">
    <property type="entry name" value="GH07914P"/>
    <property type="match status" value="1"/>
</dbReference>
<feature type="signal peptide" evidence="1">
    <location>
        <begin position="1"/>
        <end position="17"/>
    </location>
</feature>
<dbReference type="eggNOG" id="ENOG502TBMU">
    <property type="taxonomic scope" value="Eukaryota"/>
</dbReference>
<organism evidence="2 3">
    <name type="scientific">Drosophila virilis</name>
    <name type="common">Fruit fly</name>
    <dbReference type="NCBI Taxonomy" id="7244"/>
    <lineage>
        <taxon>Eukaryota</taxon>
        <taxon>Metazoa</taxon>
        <taxon>Ecdysozoa</taxon>
        <taxon>Arthropoda</taxon>
        <taxon>Hexapoda</taxon>
        <taxon>Insecta</taxon>
        <taxon>Pterygota</taxon>
        <taxon>Neoptera</taxon>
        <taxon>Endopterygota</taxon>
        <taxon>Diptera</taxon>
        <taxon>Brachycera</taxon>
        <taxon>Muscomorpha</taxon>
        <taxon>Ephydroidea</taxon>
        <taxon>Drosophilidae</taxon>
        <taxon>Drosophila</taxon>
    </lineage>
</organism>
<dbReference type="KEGG" id="dvi:6629386"/>
<dbReference type="SMR" id="B4LY87"/>
<reference evidence="2 3" key="1">
    <citation type="journal article" date="2007" name="Nature">
        <title>Evolution of genes and genomes on the Drosophila phylogeny.</title>
        <authorList>
            <consortium name="Drosophila 12 Genomes Consortium"/>
            <person name="Clark A.G."/>
            <person name="Eisen M.B."/>
            <person name="Smith D.R."/>
            <person name="Bergman C.M."/>
            <person name="Oliver B."/>
            <person name="Markow T.A."/>
            <person name="Kaufman T.C."/>
            <person name="Kellis M."/>
            <person name="Gelbart W."/>
            <person name="Iyer V.N."/>
            <person name="Pollard D.A."/>
            <person name="Sackton T.B."/>
            <person name="Larracuente A.M."/>
            <person name="Singh N.D."/>
            <person name="Abad J.P."/>
            <person name="Abt D.N."/>
            <person name="Adryan B."/>
            <person name="Aguade M."/>
            <person name="Akashi H."/>
            <person name="Anderson W.W."/>
            <person name="Aquadro C.F."/>
            <person name="Ardell D.H."/>
            <person name="Arguello R."/>
            <person name="Artieri C.G."/>
            <person name="Barbash D.A."/>
            <person name="Barker D."/>
            <person name="Barsanti P."/>
            <person name="Batterham P."/>
            <person name="Batzoglou S."/>
            <person name="Begun D."/>
            <person name="Bhutkar A."/>
            <person name="Blanco E."/>
            <person name="Bosak S.A."/>
            <person name="Bradley R.K."/>
            <person name="Brand A.D."/>
            <person name="Brent M.R."/>
            <person name="Brooks A.N."/>
            <person name="Brown R.H."/>
            <person name="Butlin R.K."/>
            <person name="Caggese C."/>
            <person name="Calvi B.R."/>
            <person name="Bernardo de Carvalho A."/>
            <person name="Caspi A."/>
            <person name="Castrezana S."/>
            <person name="Celniker S.E."/>
            <person name="Chang J.L."/>
            <person name="Chapple C."/>
            <person name="Chatterji S."/>
            <person name="Chinwalla A."/>
            <person name="Civetta A."/>
            <person name="Clifton S.W."/>
            <person name="Comeron J.M."/>
            <person name="Costello J.C."/>
            <person name="Coyne J.A."/>
            <person name="Daub J."/>
            <person name="David R.G."/>
            <person name="Delcher A.L."/>
            <person name="Delehaunty K."/>
            <person name="Do C.B."/>
            <person name="Ebling H."/>
            <person name="Edwards K."/>
            <person name="Eickbush T."/>
            <person name="Evans J.D."/>
            <person name="Filipski A."/>
            <person name="Findeiss S."/>
            <person name="Freyhult E."/>
            <person name="Fulton L."/>
            <person name="Fulton R."/>
            <person name="Garcia A.C."/>
            <person name="Gardiner A."/>
            <person name="Garfield D.A."/>
            <person name="Garvin B.E."/>
            <person name="Gibson G."/>
            <person name="Gilbert D."/>
            <person name="Gnerre S."/>
            <person name="Godfrey J."/>
            <person name="Good R."/>
            <person name="Gotea V."/>
            <person name="Gravely B."/>
            <person name="Greenberg A.J."/>
            <person name="Griffiths-Jones S."/>
            <person name="Gross S."/>
            <person name="Guigo R."/>
            <person name="Gustafson E.A."/>
            <person name="Haerty W."/>
            <person name="Hahn M.W."/>
            <person name="Halligan D.L."/>
            <person name="Halpern A.L."/>
            <person name="Halter G.M."/>
            <person name="Han M.V."/>
            <person name="Heger A."/>
            <person name="Hillier L."/>
            <person name="Hinrichs A.S."/>
            <person name="Holmes I."/>
            <person name="Hoskins R.A."/>
            <person name="Hubisz M.J."/>
            <person name="Hultmark D."/>
            <person name="Huntley M.A."/>
            <person name="Jaffe D.B."/>
            <person name="Jagadeeshan S."/>
            <person name="Jeck W.R."/>
            <person name="Johnson J."/>
            <person name="Jones C.D."/>
            <person name="Jordan W.C."/>
            <person name="Karpen G.H."/>
            <person name="Kataoka E."/>
            <person name="Keightley P.D."/>
            <person name="Kheradpour P."/>
            <person name="Kirkness E.F."/>
            <person name="Koerich L.B."/>
            <person name="Kristiansen K."/>
            <person name="Kudrna D."/>
            <person name="Kulathinal R.J."/>
            <person name="Kumar S."/>
            <person name="Kwok R."/>
            <person name="Lander E."/>
            <person name="Langley C.H."/>
            <person name="Lapoint R."/>
            <person name="Lazzaro B.P."/>
            <person name="Lee S.J."/>
            <person name="Levesque L."/>
            <person name="Li R."/>
            <person name="Lin C.F."/>
            <person name="Lin M.F."/>
            <person name="Lindblad-Toh K."/>
            <person name="Llopart A."/>
            <person name="Long M."/>
            <person name="Low L."/>
            <person name="Lozovsky E."/>
            <person name="Lu J."/>
            <person name="Luo M."/>
            <person name="Machado C.A."/>
            <person name="Makalowski W."/>
            <person name="Marzo M."/>
            <person name="Matsuda M."/>
            <person name="Matzkin L."/>
            <person name="McAllister B."/>
            <person name="McBride C.S."/>
            <person name="McKernan B."/>
            <person name="McKernan K."/>
            <person name="Mendez-Lago M."/>
            <person name="Minx P."/>
            <person name="Mollenhauer M.U."/>
            <person name="Montooth K."/>
            <person name="Mount S.M."/>
            <person name="Mu X."/>
            <person name="Myers E."/>
            <person name="Negre B."/>
            <person name="Newfeld S."/>
            <person name="Nielsen R."/>
            <person name="Noor M.A."/>
            <person name="O'Grady P."/>
            <person name="Pachter L."/>
            <person name="Papaceit M."/>
            <person name="Parisi M.J."/>
            <person name="Parisi M."/>
            <person name="Parts L."/>
            <person name="Pedersen J.S."/>
            <person name="Pesole G."/>
            <person name="Phillippy A.M."/>
            <person name="Ponting C.P."/>
            <person name="Pop M."/>
            <person name="Porcelli D."/>
            <person name="Powell J.R."/>
            <person name="Prohaska S."/>
            <person name="Pruitt K."/>
            <person name="Puig M."/>
            <person name="Quesneville H."/>
            <person name="Ram K.R."/>
            <person name="Rand D."/>
            <person name="Rasmussen M.D."/>
            <person name="Reed L.K."/>
            <person name="Reenan R."/>
            <person name="Reily A."/>
            <person name="Remington K.A."/>
            <person name="Rieger T.T."/>
            <person name="Ritchie M.G."/>
            <person name="Robin C."/>
            <person name="Rogers Y.H."/>
            <person name="Rohde C."/>
            <person name="Rozas J."/>
            <person name="Rubenfield M.J."/>
            <person name="Ruiz A."/>
            <person name="Russo S."/>
            <person name="Salzberg S.L."/>
            <person name="Sanchez-Gracia A."/>
            <person name="Saranga D.J."/>
            <person name="Sato H."/>
            <person name="Schaeffer S.W."/>
            <person name="Schatz M.C."/>
            <person name="Schlenke T."/>
            <person name="Schwartz R."/>
            <person name="Segarra C."/>
            <person name="Singh R.S."/>
            <person name="Sirot L."/>
            <person name="Sirota M."/>
            <person name="Sisneros N.B."/>
            <person name="Smith C.D."/>
            <person name="Smith T.F."/>
            <person name="Spieth J."/>
            <person name="Stage D.E."/>
            <person name="Stark A."/>
            <person name="Stephan W."/>
            <person name="Strausberg R.L."/>
            <person name="Strempel S."/>
            <person name="Sturgill D."/>
            <person name="Sutton G."/>
            <person name="Sutton G.G."/>
            <person name="Tao W."/>
            <person name="Teichmann S."/>
            <person name="Tobari Y.N."/>
            <person name="Tomimura Y."/>
            <person name="Tsolas J.M."/>
            <person name="Valente V.L."/>
            <person name="Venter E."/>
            <person name="Venter J.C."/>
            <person name="Vicario S."/>
            <person name="Vieira F.G."/>
            <person name="Vilella A.J."/>
            <person name="Villasante A."/>
            <person name="Walenz B."/>
            <person name="Wang J."/>
            <person name="Wasserman M."/>
            <person name="Watts T."/>
            <person name="Wilson D."/>
            <person name="Wilson R.K."/>
            <person name="Wing R.A."/>
            <person name="Wolfner M.F."/>
            <person name="Wong A."/>
            <person name="Wong G.K."/>
            <person name="Wu C.I."/>
            <person name="Wu G."/>
            <person name="Yamamoto D."/>
            <person name="Yang H.P."/>
            <person name="Yang S.P."/>
            <person name="Yorke J.A."/>
            <person name="Yoshida K."/>
            <person name="Zdobnov E."/>
            <person name="Zhang P."/>
            <person name="Zhang Y."/>
            <person name="Zimin A.V."/>
            <person name="Baldwin J."/>
            <person name="Abdouelleil A."/>
            <person name="Abdulkadir J."/>
            <person name="Abebe A."/>
            <person name="Abera B."/>
            <person name="Abreu J."/>
            <person name="Acer S.C."/>
            <person name="Aftuck L."/>
            <person name="Alexander A."/>
            <person name="An P."/>
            <person name="Anderson E."/>
            <person name="Anderson S."/>
            <person name="Arachi H."/>
            <person name="Azer M."/>
            <person name="Bachantsang P."/>
            <person name="Barry A."/>
            <person name="Bayul T."/>
            <person name="Berlin A."/>
            <person name="Bessette D."/>
            <person name="Bloom T."/>
            <person name="Blye J."/>
            <person name="Boguslavskiy L."/>
            <person name="Bonnet C."/>
            <person name="Boukhgalter B."/>
            <person name="Bourzgui I."/>
            <person name="Brown A."/>
            <person name="Cahill P."/>
            <person name="Channer S."/>
            <person name="Cheshatsang Y."/>
            <person name="Chuda L."/>
            <person name="Citroen M."/>
            <person name="Collymore A."/>
            <person name="Cooke P."/>
            <person name="Costello M."/>
            <person name="D'Aco K."/>
            <person name="Daza R."/>
            <person name="De Haan G."/>
            <person name="DeGray S."/>
            <person name="DeMaso C."/>
            <person name="Dhargay N."/>
            <person name="Dooley K."/>
            <person name="Dooley E."/>
            <person name="Doricent M."/>
            <person name="Dorje P."/>
            <person name="Dorjee K."/>
            <person name="Dupes A."/>
            <person name="Elong R."/>
            <person name="Falk J."/>
            <person name="Farina A."/>
            <person name="Faro S."/>
            <person name="Ferguson D."/>
            <person name="Fisher S."/>
            <person name="Foley C.D."/>
            <person name="Franke A."/>
            <person name="Friedrich D."/>
            <person name="Gadbois L."/>
            <person name="Gearin G."/>
            <person name="Gearin C.R."/>
            <person name="Giannoukos G."/>
            <person name="Goode T."/>
            <person name="Graham J."/>
            <person name="Grandbois E."/>
            <person name="Grewal S."/>
            <person name="Gyaltsen K."/>
            <person name="Hafez N."/>
            <person name="Hagos B."/>
            <person name="Hall J."/>
            <person name="Henson C."/>
            <person name="Hollinger A."/>
            <person name="Honan T."/>
            <person name="Huard M.D."/>
            <person name="Hughes L."/>
            <person name="Hurhula B."/>
            <person name="Husby M.E."/>
            <person name="Kamat A."/>
            <person name="Kanga B."/>
            <person name="Kashin S."/>
            <person name="Khazanovich D."/>
            <person name="Kisner P."/>
            <person name="Lance K."/>
            <person name="Lara M."/>
            <person name="Lee W."/>
            <person name="Lennon N."/>
            <person name="Letendre F."/>
            <person name="LeVine R."/>
            <person name="Lipovsky A."/>
            <person name="Liu X."/>
            <person name="Liu J."/>
            <person name="Liu S."/>
            <person name="Lokyitsang T."/>
            <person name="Lokyitsang Y."/>
            <person name="Lubonja R."/>
            <person name="Lui A."/>
            <person name="MacDonald P."/>
            <person name="Magnisalis V."/>
            <person name="Maru K."/>
            <person name="Matthews C."/>
            <person name="McCusker W."/>
            <person name="McDonough S."/>
            <person name="Mehta T."/>
            <person name="Meldrim J."/>
            <person name="Meneus L."/>
            <person name="Mihai O."/>
            <person name="Mihalev A."/>
            <person name="Mihova T."/>
            <person name="Mittelman R."/>
            <person name="Mlenga V."/>
            <person name="Montmayeur A."/>
            <person name="Mulrain L."/>
            <person name="Navidi A."/>
            <person name="Naylor J."/>
            <person name="Negash T."/>
            <person name="Nguyen T."/>
            <person name="Nguyen N."/>
            <person name="Nicol R."/>
            <person name="Norbu C."/>
            <person name="Norbu N."/>
            <person name="Novod N."/>
            <person name="O'Neill B."/>
            <person name="Osman S."/>
            <person name="Markiewicz E."/>
            <person name="Oyono O.L."/>
            <person name="Patti C."/>
            <person name="Phunkhang P."/>
            <person name="Pierre F."/>
            <person name="Priest M."/>
            <person name="Raghuraman S."/>
            <person name="Rege F."/>
            <person name="Reyes R."/>
            <person name="Rise C."/>
            <person name="Rogov P."/>
            <person name="Ross K."/>
            <person name="Ryan E."/>
            <person name="Settipalli S."/>
            <person name="Shea T."/>
            <person name="Sherpa N."/>
            <person name="Shi L."/>
            <person name="Shih D."/>
            <person name="Sparrow T."/>
            <person name="Spaulding J."/>
            <person name="Stalker J."/>
            <person name="Stange-Thomann N."/>
            <person name="Stavropoulos S."/>
            <person name="Stone C."/>
            <person name="Strader C."/>
            <person name="Tesfaye S."/>
            <person name="Thomson T."/>
            <person name="Thoulutsang Y."/>
            <person name="Thoulutsang D."/>
            <person name="Topham K."/>
            <person name="Topping I."/>
            <person name="Tsamla T."/>
            <person name="Vassiliev H."/>
            <person name="Vo A."/>
            <person name="Wangchuk T."/>
            <person name="Wangdi T."/>
            <person name="Weiand M."/>
            <person name="Wilkinson J."/>
            <person name="Wilson A."/>
            <person name="Yadav S."/>
            <person name="Young G."/>
            <person name="Yu Q."/>
            <person name="Zembek L."/>
            <person name="Zhong D."/>
            <person name="Zimmer A."/>
            <person name="Zwirko Z."/>
            <person name="Jaffe D.B."/>
            <person name="Alvarez P."/>
            <person name="Brockman W."/>
            <person name="Butler J."/>
            <person name="Chin C."/>
            <person name="Gnerre S."/>
            <person name="Grabherr M."/>
            <person name="Kleber M."/>
            <person name="Mauceli E."/>
            <person name="MacCallum I."/>
        </authorList>
    </citation>
    <scope>NUCLEOTIDE SEQUENCE [LARGE SCALE GENOMIC DNA]</scope>
    <source>
        <strain evidence="3">Tucson 15010-1051.87</strain>
    </source>
</reference>
<sequence>MIAKVFLLGLLVAASCASPLTSTVNYADALKTYLEAFKKMAPCGYAAENIPVLDPLINAFTAFNYTRGETSIVGNASNIRISGLSNFVILKGEYDPNTLRASFDILFPEIQILGSTIMEGVFNMLGFTFPMRQNTLLNERLQQLRIVGEYTFAQSLSSPNGLRLTDLKLQFYLADVKIDNWDTLLNISTNNYLESITRETVLALVKEIQPRVDQLYTKYVLPDVNDLLSAVNMTQLTNYFVNTANNWNSANCNVMA</sequence>
<dbReference type="Proteomes" id="UP000008792">
    <property type="component" value="Unassembled WGS sequence"/>
</dbReference>
<evidence type="ECO:0000313" key="3">
    <source>
        <dbReference type="Proteomes" id="UP000008792"/>
    </source>
</evidence>
<keyword evidence="1" id="KW-0732">Signal</keyword>
<dbReference type="SMART" id="SM00700">
    <property type="entry name" value="JHBP"/>
    <property type="match status" value="1"/>
</dbReference>
<dbReference type="EMBL" id="CH940650">
    <property type="protein sequence ID" value="EDW67975.1"/>
    <property type="molecule type" value="Genomic_DNA"/>
</dbReference>
<dbReference type="Pfam" id="PF06585">
    <property type="entry name" value="JHBP"/>
    <property type="match status" value="1"/>
</dbReference>
<dbReference type="Gene3D" id="3.15.10.30">
    <property type="entry name" value="Haemolymph juvenile hormone binding protein"/>
    <property type="match status" value="1"/>
</dbReference>
<gene>
    <name evidence="2" type="primary">Dvir\GJ24465</name>
    <name evidence="2" type="ORF">Dvir_GJ24465</name>
</gene>
<dbReference type="OrthoDB" id="6370791at2759"/>
<name>B4LY87_DROVI</name>
<evidence type="ECO:0008006" key="4">
    <source>
        <dbReference type="Google" id="ProtNLM"/>
    </source>
</evidence>